<dbReference type="InterPro" id="IPR045851">
    <property type="entry name" value="AMP-bd_C_sf"/>
</dbReference>
<dbReference type="Gene3D" id="3.30.559.30">
    <property type="entry name" value="Nonribosomal peptide synthetase, condensation domain"/>
    <property type="match status" value="1"/>
</dbReference>
<dbReference type="InterPro" id="IPR013217">
    <property type="entry name" value="Methyltransf_12"/>
</dbReference>
<dbReference type="SUPFAM" id="SSF56801">
    <property type="entry name" value="Acetyl-CoA synthetase-like"/>
    <property type="match status" value="1"/>
</dbReference>
<dbReference type="CDD" id="cd02440">
    <property type="entry name" value="AdoMet_MTases"/>
    <property type="match status" value="1"/>
</dbReference>
<dbReference type="NCBIfam" id="TIGR01733">
    <property type="entry name" value="AA-adenyl-dom"/>
    <property type="match status" value="1"/>
</dbReference>
<protein>
    <submittedName>
        <fullName evidence="8">Amino acid adenylation domain-containing protein</fullName>
    </submittedName>
</protein>
<evidence type="ECO:0000256" key="1">
    <source>
        <dbReference type="ARBA" id="ARBA00001957"/>
    </source>
</evidence>
<dbReference type="GO" id="GO:0009403">
    <property type="term" value="P:toxin biosynthetic process"/>
    <property type="evidence" value="ECO:0007669"/>
    <property type="project" value="UniProtKB-ARBA"/>
</dbReference>
<organism evidence="8 9">
    <name type="scientific">Sellimonas intestinalis</name>
    <dbReference type="NCBI Taxonomy" id="1653434"/>
    <lineage>
        <taxon>Bacteria</taxon>
        <taxon>Bacillati</taxon>
        <taxon>Bacillota</taxon>
        <taxon>Clostridia</taxon>
        <taxon>Lachnospirales</taxon>
        <taxon>Lachnospiraceae</taxon>
        <taxon>Sellimonas</taxon>
    </lineage>
</organism>
<name>A0A3E3K1S0_9FIRM</name>
<dbReference type="CDD" id="cd19535">
    <property type="entry name" value="Cyc_NRPS"/>
    <property type="match status" value="1"/>
</dbReference>
<dbReference type="InterPro" id="IPR041464">
    <property type="entry name" value="TubC_N"/>
</dbReference>
<dbReference type="GO" id="GO:0008610">
    <property type="term" value="P:lipid biosynthetic process"/>
    <property type="evidence" value="ECO:0007669"/>
    <property type="project" value="UniProtKB-ARBA"/>
</dbReference>
<keyword evidence="3" id="KW-0596">Phosphopantetheine</keyword>
<keyword evidence="5" id="KW-0436">Ligase</keyword>
<dbReference type="RefSeq" id="WP_117493528.1">
    <property type="nucleotide sequence ID" value="NZ_BAABYU010000001.1"/>
</dbReference>
<keyword evidence="6" id="KW-0045">Antibiotic biosynthesis</keyword>
<comment type="caution">
    <text evidence="8">The sequence shown here is derived from an EMBL/GenBank/DDBJ whole genome shotgun (WGS) entry which is preliminary data.</text>
</comment>
<dbReference type="InterPro" id="IPR029058">
    <property type="entry name" value="AB_hydrolase_fold"/>
</dbReference>
<proteinExistence type="predicted"/>
<dbReference type="InterPro" id="IPR000873">
    <property type="entry name" value="AMP-dep_synth/lig_dom"/>
</dbReference>
<dbReference type="SUPFAM" id="SSF53335">
    <property type="entry name" value="S-adenosyl-L-methionine-dependent methyltransferases"/>
    <property type="match status" value="1"/>
</dbReference>
<dbReference type="GO" id="GO:0031177">
    <property type="term" value="F:phosphopantetheine binding"/>
    <property type="evidence" value="ECO:0007669"/>
    <property type="project" value="TreeGrafter"/>
</dbReference>
<dbReference type="InterPro" id="IPR001242">
    <property type="entry name" value="Condensation_dom"/>
</dbReference>
<dbReference type="InterPro" id="IPR044894">
    <property type="entry name" value="TubC_N_sf"/>
</dbReference>
<dbReference type="Pfam" id="PF08242">
    <property type="entry name" value="Methyltransf_12"/>
    <property type="match status" value="1"/>
</dbReference>
<dbReference type="Pfam" id="PF00550">
    <property type="entry name" value="PP-binding"/>
    <property type="match status" value="1"/>
</dbReference>
<accession>A0A3E3K1S0</accession>
<dbReference type="Pfam" id="PF00668">
    <property type="entry name" value="Condensation"/>
    <property type="match status" value="1"/>
</dbReference>
<dbReference type="Gene3D" id="1.10.1200.10">
    <property type="entry name" value="ACP-like"/>
    <property type="match status" value="1"/>
</dbReference>
<dbReference type="PROSITE" id="PS50075">
    <property type="entry name" value="CARRIER"/>
    <property type="match status" value="1"/>
</dbReference>
<dbReference type="InterPro" id="IPR009081">
    <property type="entry name" value="PP-bd_ACP"/>
</dbReference>
<evidence type="ECO:0000256" key="4">
    <source>
        <dbReference type="ARBA" id="ARBA00022553"/>
    </source>
</evidence>
<dbReference type="InterPro" id="IPR036736">
    <property type="entry name" value="ACP-like_sf"/>
</dbReference>
<dbReference type="SUPFAM" id="SSF52777">
    <property type="entry name" value="CoA-dependent acyltransferases"/>
    <property type="match status" value="2"/>
</dbReference>
<evidence type="ECO:0000256" key="6">
    <source>
        <dbReference type="ARBA" id="ARBA00023194"/>
    </source>
</evidence>
<evidence type="ECO:0000256" key="5">
    <source>
        <dbReference type="ARBA" id="ARBA00022598"/>
    </source>
</evidence>
<comment type="cofactor">
    <cofactor evidence="1">
        <name>pantetheine 4'-phosphate</name>
        <dbReference type="ChEBI" id="CHEBI:47942"/>
    </cofactor>
</comment>
<evidence type="ECO:0000256" key="3">
    <source>
        <dbReference type="ARBA" id="ARBA00022450"/>
    </source>
</evidence>
<dbReference type="GO" id="GO:0017000">
    <property type="term" value="P:antibiotic biosynthetic process"/>
    <property type="evidence" value="ECO:0007669"/>
    <property type="project" value="UniProtKB-KW"/>
</dbReference>
<dbReference type="Gene3D" id="3.40.50.12780">
    <property type="entry name" value="N-terminal domain of ligase-like"/>
    <property type="match status" value="1"/>
</dbReference>
<dbReference type="Gene3D" id="3.30.559.10">
    <property type="entry name" value="Chloramphenicol acetyltransferase-like domain"/>
    <property type="match status" value="1"/>
</dbReference>
<dbReference type="InterPro" id="IPR010071">
    <property type="entry name" value="AA_adenyl_dom"/>
</dbReference>
<dbReference type="SUPFAM" id="SSF53474">
    <property type="entry name" value="alpha/beta-Hydrolases"/>
    <property type="match status" value="1"/>
</dbReference>
<dbReference type="PANTHER" id="PTHR45527:SF10">
    <property type="entry name" value="PYOCHELIN SYNTHASE PCHF"/>
    <property type="match status" value="1"/>
</dbReference>
<dbReference type="Pfam" id="PF18563">
    <property type="entry name" value="TubC_N"/>
    <property type="match status" value="1"/>
</dbReference>
<keyword evidence="4" id="KW-0597">Phosphoprotein</keyword>
<dbReference type="InterPro" id="IPR006162">
    <property type="entry name" value="Ppantetheine_attach_site"/>
</dbReference>
<dbReference type="InterPro" id="IPR029063">
    <property type="entry name" value="SAM-dependent_MTases_sf"/>
</dbReference>
<dbReference type="InterPro" id="IPR001031">
    <property type="entry name" value="Thioesterase"/>
</dbReference>
<dbReference type="GO" id="GO:0005737">
    <property type="term" value="C:cytoplasm"/>
    <property type="evidence" value="ECO:0007669"/>
    <property type="project" value="TreeGrafter"/>
</dbReference>
<dbReference type="Gene3D" id="3.30.300.30">
    <property type="match status" value="2"/>
</dbReference>
<dbReference type="InterPro" id="IPR042099">
    <property type="entry name" value="ANL_N_sf"/>
</dbReference>
<dbReference type="GO" id="GO:0016874">
    <property type="term" value="F:ligase activity"/>
    <property type="evidence" value="ECO:0007669"/>
    <property type="project" value="UniProtKB-KW"/>
</dbReference>
<comment type="pathway">
    <text evidence="2">Siderophore biosynthesis.</text>
</comment>
<feature type="domain" description="Carrier" evidence="7">
    <location>
        <begin position="1402"/>
        <end position="1483"/>
    </location>
</feature>
<evidence type="ECO:0000259" key="7">
    <source>
        <dbReference type="PROSITE" id="PS50075"/>
    </source>
</evidence>
<reference evidence="8 9" key="1">
    <citation type="submission" date="2018-08" db="EMBL/GenBank/DDBJ databases">
        <title>A genome reference for cultivated species of the human gut microbiota.</title>
        <authorList>
            <person name="Zou Y."/>
            <person name="Xue W."/>
            <person name="Luo G."/>
        </authorList>
    </citation>
    <scope>NUCLEOTIDE SEQUENCE [LARGE SCALE GENOMIC DNA]</scope>
    <source>
        <strain evidence="8 9">AF37-2AT</strain>
    </source>
</reference>
<dbReference type="Proteomes" id="UP000261080">
    <property type="component" value="Unassembled WGS sequence"/>
</dbReference>
<dbReference type="Gene3D" id="3.40.50.150">
    <property type="entry name" value="Vaccinia Virus protein VP39"/>
    <property type="match status" value="1"/>
</dbReference>
<dbReference type="InterPro" id="IPR023213">
    <property type="entry name" value="CAT-like_dom_sf"/>
</dbReference>
<keyword evidence="9" id="KW-1185">Reference proteome</keyword>
<evidence type="ECO:0000313" key="9">
    <source>
        <dbReference type="Proteomes" id="UP000261080"/>
    </source>
</evidence>
<dbReference type="InterPro" id="IPR057737">
    <property type="entry name" value="Condensation_MtbB-like"/>
</dbReference>
<dbReference type="Pfam" id="PF00975">
    <property type="entry name" value="Thioesterase"/>
    <property type="match status" value="1"/>
</dbReference>
<dbReference type="PROSITE" id="PS00012">
    <property type="entry name" value="PHOSPHOPANTETHEINE"/>
    <property type="match status" value="1"/>
</dbReference>
<dbReference type="Pfam" id="PF00501">
    <property type="entry name" value="AMP-binding"/>
    <property type="match status" value="1"/>
</dbReference>
<dbReference type="Gene3D" id="1.10.10.1830">
    <property type="entry name" value="Non-ribosomal peptide synthase, adenylation domain"/>
    <property type="match status" value="1"/>
</dbReference>
<dbReference type="OrthoDB" id="9778383at2"/>
<dbReference type="GO" id="GO:0043041">
    <property type="term" value="P:amino acid activation for nonribosomal peptide biosynthetic process"/>
    <property type="evidence" value="ECO:0007669"/>
    <property type="project" value="TreeGrafter"/>
</dbReference>
<sequence length="1803" mass="208442">MNVNEIINKCAEKNIQLWVKDGKLHFKSPQGAFGDELKQEVKANKEKIIELLTHKEVNIVQNNIEEEYIEFPVTDIQASYLLGRNPGYLYGGLGCKIYAEFLTEFTDENKFRFAVKKLVERQGMLRARFSKEGKQAILPEISKLPIEIYHLENETENDINREILQKRNQIQFKQYNPEKDIMFDLVLFIINRKKSVLCLSLDMLIGDYISIDVLMNDLEQIYSNQQIVPLKINYRDYITYTQHQREDINFLNKFYEDKAYWKNKIDLLPGKPEIYTSVDFTDTESKTFFQKKYTLNISKWEKFEEKCRKYHITPTAMMLLLYCLTLKQWSKNKDFLINITVMQRPNIHDDIQKIIGDFTSTTLFEFKESDSNSIKEQATQTQKILFDNLTHNAFSGIEVLRELKRKDKESIIPYVFTSTVGSGNKENILQKRQLLYKISETPQVLIDCQVSKTIDGVLVNWDVREGVFPRGLIDEMFESFTEYIHNSVFDEFWENKLMINLGSNTRKIRKKINDTEKLYENKNLIESFFMRCRKNPDRTVLICGEEKFSYSKLENIAATIQTRLLENGIKKGDKVGVLLEKGGWQIASVIAILSLGAVYVPIDASQPKERIYQIVDQANIKLNIYQKEEERITEKDIRIDLHDISSKNGLKYECFDSDVSAYCIFTSGSTGIPKGVEMTHAAAMNTIMDICSKFEVSDDDKILGISNLYFDLSVFDIFAAFYANATLILPLESRKKDVSHWYELCTKYHITVYNMVPAQMEMFMAYLQVNDCRKNVPRLILLSGDWIPANLIKNIRTRFPKTQCVGLGGATEAGIWSIYFPTDKMSETDRNVPYGIPLSNQRFYILDENDNPCADYVIGEICIAGKSLAKGYMNDPELTNNKFQYIGQINERIYRTGDLGLYREDGIIEFVGRKDTQVKVNGYRVELGEIENALRKYKKIENAVVVRNNNGELIAYVSKNNGTITAADTIAEKKKICEAEFGFTFTKEDFHKWIEAADNTAQMYILALMRKEGMFNCSEEKYSPEDIVKLLKVKPQYHQLIIRWLTALKDKKFICEEKGMFYAKTKYADDIAEKAEEDWKLIDRKIGYSDVLMNYIHSSSTQLKDLLTGKKHPNELLFPQGKLDIAYAAYKDNIVNRSINKVLHEEILEILNKNRQNIRILEIGAGVAGSSLELIEKLHPYNVEYYFTDVSKFFFNEAKKLFSQYNWINYKIYDINKCNWDQGFEGEKFDIILCGNVLHNAEDIKKSLTNIRKMLKNEGKLFIIEEVKKRYALLTSMEFEFAEAVKEYSDGRKSKESIFINYEEWKNIIKEMEGHIILSYPEEDDVLYSAGQVLMEVQFSSENDLDINEIESYLKTKVPEYMIPSKIIELNEFPMSSNGKIDRKKLSIREEKYRKDKVNEVEPLDDLENRIKNIWCEIIGCKEIGRDEDFYSVGGDSLLVAQTISQMMQKLPETKGWKWDALMMALMKNATIKGIAEVLRGKISETTEEKSENISPFISFKEPEKDCEKAKILFHAGTGTLSSYKDLLPYLAKSSRESELLGGFNFGSFEEYLNRDVDSLIIDTAKRYADILEKISTNQYILMGYCVGGWIAFETARILVERGKNVAKVVTISSSLCGHNYDNELLLERAFALSIGADIEKAGYIGSNTLLQRALENFKTHNGDRAISIDELCTLSGEYEELAVGFKKLSELSQEERLQKIFATIKKNEGDDAENIDMFKILYKLFRHSFKGIMRYEPSIYVGDVHALFVADDTKHFFPVRDISNKELWENIVLGDLTIDYIPGEHTNCLKEPNVHDVAKILE</sequence>
<dbReference type="SUPFAM" id="SSF47336">
    <property type="entry name" value="ACP-like"/>
    <property type="match status" value="1"/>
</dbReference>
<dbReference type="PANTHER" id="PTHR45527">
    <property type="entry name" value="NONRIBOSOMAL PEPTIDE SYNTHETASE"/>
    <property type="match status" value="1"/>
</dbReference>
<evidence type="ECO:0000256" key="2">
    <source>
        <dbReference type="ARBA" id="ARBA00004924"/>
    </source>
</evidence>
<gene>
    <name evidence="8" type="ORF">DW016_08495</name>
</gene>
<dbReference type="Gene3D" id="3.40.50.1820">
    <property type="entry name" value="alpha/beta hydrolase"/>
    <property type="match status" value="1"/>
</dbReference>
<dbReference type="EMBL" id="QVLX01000004">
    <property type="protein sequence ID" value="RGE86975.1"/>
    <property type="molecule type" value="Genomic_DNA"/>
</dbReference>
<evidence type="ECO:0000313" key="8">
    <source>
        <dbReference type="EMBL" id="RGE86975.1"/>
    </source>
</evidence>